<reference evidence="5" key="1">
    <citation type="journal article" date="2014" name="Front. Microbiol.">
        <title>High frequency of phylogenetically diverse reductive dehalogenase-homologous genes in deep subseafloor sedimentary metagenomes.</title>
        <authorList>
            <person name="Kawai M."/>
            <person name="Futagami T."/>
            <person name="Toyoda A."/>
            <person name="Takaki Y."/>
            <person name="Nishi S."/>
            <person name="Hori S."/>
            <person name="Arai W."/>
            <person name="Tsubouchi T."/>
            <person name="Morono Y."/>
            <person name="Uchiyama I."/>
            <person name="Ito T."/>
            <person name="Fujiyama A."/>
            <person name="Inagaki F."/>
            <person name="Takami H."/>
        </authorList>
    </citation>
    <scope>NUCLEOTIDE SEQUENCE</scope>
    <source>
        <strain evidence="5">Expedition CK06-06</strain>
    </source>
</reference>
<evidence type="ECO:0000259" key="4">
    <source>
        <dbReference type="PROSITE" id="PS50977"/>
    </source>
</evidence>
<dbReference type="PANTHER" id="PTHR30055:SF234">
    <property type="entry name" value="HTH-TYPE TRANSCRIPTIONAL REGULATOR BETI"/>
    <property type="match status" value="1"/>
</dbReference>
<dbReference type="Gene3D" id="1.10.357.10">
    <property type="entry name" value="Tetracycline Repressor, domain 2"/>
    <property type="match status" value="1"/>
</dbReference>
<dbReference type="InterPro" id="IPR009057">
    <property type="entry name" value="Homeodomain-like_sf"/>
</dbReference>
<comment type="caution">
    <text evidence="5">The sequence shown here is derived from an EMBL/GenBank/DDBJ whole genome shotgun (WGS) entry which is preliminary data.</text>
</comment>
<dbReference type="SUPFAM" id="SSF46689">
    <property type="entry name" value="Homeodomain-like"/>
    <property type="match status" value="1"/>
</dbReference>
<evidence type="ECO:0000256" key="3">
    <source>
        <dbReference type="ARBA" id="ARBA00023163"/>
    </source>
</evidence>
<protein>
    <recommendedName>
        <fullName evidence="4">HTH tetR-type domain-containing protein</fullName>
    </recommendedName>
</protein>
<dbReference type="AlphaFoldDB" id="X1W324"/>
<dbReference type="PRINTS" id="PR00455">
    <property type="entry name" value="HTHTETR"/>
</dbReference>
<evidence type="ECO:0000313" key="5">
    <source>
        <dbReference type="EMBL" id="GAJ24710.1"/>
    </source>
</evidence>
<dbReference type="PROSITE" id="PS50977">
    <property type="entry name" value="HTH_TETR_2"/>
    <property type="match status" value="1"/>
</dbReference>
<dbReference type="PANTHER" id="PTHR30055">
    <property type="entry name" value="HTH-TYPE TRANSCRIPTIONAL REGULATOR RUTR"/>
    <property type="match status" value="1"/>
</dbReference>
<name>X1W324_9ZZZZ</name>
<accession>X1W324</accession>
<evidence type="ECO:0000256" key="1">
    <source>
        <dbReference type="ARBA" id="ARBA00023015"/>
    </source>
</evidence>
<dbReference type="Pfam" id="PF00440">
    <property type="entry name" value="TetR_N"/>
    <property type="match status" value="1"/>
</dbReference>
<feature type="non-terminal residue" evidence="5">
    <location>
        <position position="161"/>
    </location>
</feature>
<dbReference type="PROSITE" id="PS01081">
    <property type="entry name" value="HTH_TETR_1"/>
    <property type="match status" value="1"/>
</dbReference>
<dbReference type="GO" id="GO:0000976">
    <property type="term" value="F:transcription cis-regulatory region binding"/>
    <property type="evidence" value="ECO:0007669"/>
    <property type="project" value="TreeGrafter"/>
</dbReference>
<gene>
    <name evidence="5" type="ORF">S12H4_56184</name>
</gene>
<dbReference type="GO" id="GO:0003700">
    <property type="term" value="F:DNA-binding transcription factor activity"/>
    <property type="evidence" value="ECO:0007669"/>
    <property type="project" value="TreeGrafter"/>
</dbReference>
<sequence length="161" mass="18593">MNVRSFVDSGKIMSEPNFHRGEHTRTEIIRAAHDLFVKQGYHGTSIRQIASQADIALGGLYNHFEGKEDVFRAVFLEYHPYHEVVPVLLTAKGETVEQFVRNGVNRILEALDDRPDFLNLMFIEIVEFNSVHINELARELTPVQLQIVERVREINLDKLRP</sequence>
<dbReference type="InterPro" id="IPR050109">
    <property type="entry name" value="HTH-type_TetR-like_transc_reg"/>
</dbReference>
<evidence type="ECO:0000256" key="2">
    <source>
        <dbReference type="ARBA" id="ARBA00023125"/>
    </source>
</evidence>
<keyword evidence="2" id="KW-0238">DNA-binding</keyword>
<feature type="domain" description="HTH tetR-type" evidence="4">
    <location>
        <begin position="22"/>
        <end position="82"/>
    </location>
</feature>
<dbReference type="InterPro" id="IPR023772">
    <property type="entry name" value="DNA-bd_HTH_TetR-type_CS"/>
</dbReference>
<dbReference type="EMBL" id="BARW01036142">
    <property type="protein sequence ID" value="GAJ24710.1"/>
    <property type="molecule type" value="Genomic_DNA"/>
</dbReference>
<keyword evidence="1" id="KW-0805">Transcription regulation</keyword>
<organism evidence="5">
    <name type="scientific">marine sediment metagenome</name>
    <dbReference type="NCBI Taxonomy" id="412755"/>
    <lineage>
        <taxon>unclassified sequences</taxon>
        <taxon>metagenomes</taxon>
        <taxon>ecological metagenomes</taxon>
    </lineage>
</organism>
<keyword evidence="3" id="KW-0804">Transcription</keyword>
<proteinExistence type="predicted"/>
<dbReference type="InterPro" id="IPR001647">
    <property type="entry name" value="HTH_TetR"/>
</dbReference>